<gene>
    <name evidence="2" type="ORF">H9Y05_05770</name>
</gene>
<dbReference type="RefSeq" id="WP_163490264.1">
    <property type="nucleotide sequence ID" value="NZ_JACVEL010000003.1"/>
</dbReference>
<comment type="caution">
    <text evidence="2">The sequence shown here is derived from an EMBL/GenBank/DDBJ whole genome shotgun (WGS) entry which is preliminary data.</text>
</comment>
<keyword evidence="3" id="KW-1185">Reference proteome</keyword>
<keyword evidence="1" id="KW-1133">Transmembrane helix</keyword>
<accession>A0A8J6PBT5</accession>
<dbReference type="Proteomes" id="UP000652681">
    <property type="component" value="Unassembled WGS sequence"/>
</dbReference>
<feature type="transmembrane region" description="Helical" evidence="1">
    <location>
        <begin position="9"/>
        <end position="27"/>
    </location>
</feature>
<evidence type="ECO:0000313" key="2">
    <source>
        <dbReference type="EMBL" id="MBC9811982.1"/>
    </source>
</evidence>
<name>A0A8J6PBT5_9FLAO</name>
<feature type="transmembrane region" description="Helical" evidence="1">
    <location>
        <begin position="98"/>
        <end position="125"/>
    </location>
</feature>
<evidence type="ECO:0008006" key="4">
    <source>
        <dbReference type="Google" id="ProtNLM"/>
    </source>
</evidence>
<keyword evidence="1" id="KW-0812">Transmembrane</keyword>
<evidence type="ECO:0000256" key="1">
    <source>
        <dbReference type="SAM" id="Phobius"/>
    </source>
</evidence>
<sequence>MARIGDDQLLFLFVLAIGAIVIAIFYLKNLQDVLKECSSRNQQVPPGNVWLMLIPFFNIVYPFILYPKISESLKKEFEERGNPQQGDYLKSIGLTMAILNICGVLPVVGSIAGLGNFILLIIYWVRTAEFKNKLRMLPKAGKGVRISDNADILD</sequence>
<proteinExistence type="predicted"/>
<organism evidence="2 3">
    <name type="scientific">Taishania pollutisoli</name>
    <dbReference type="NCBI Taxonomy" id="2766479"/>
    <lineage>
        <taxon>Bacteria</taxon>
        <taxon>Pseudomonadati</taxon>
        <taxon>Bacteroidota</taxon>
        <taxon>Flavobacteriia</taxon>
        <taxon>Flavobacteriales</taxon>
        <taxon>Crocinitomicaceae</taxon>
        <taxon>Taishania</taxon>
    </lineage>
</organism>
<dbReference type="AlphaFoldDB" id="A0A8J6PBT5"/>
<reference evidence="2" key="1">
    <citation type="submission" date="2020-09" db="EMBL/GenBank/DDBJ databases">
        <title>Taishania pollutisoli gen. nov., sp. nov., Isolated from Tetrabromobisphenol A-Contaminated Soil.</title>
        <authorList>
            <person name="Chen Q."/>
        </authorList>
    </citation>
    <scope>NUCLEOTIDE SEQUENCE</scope>
    <source>
        <strain evidence="2">CZZ-1</strain>
    </source>
</reference>
<keyword evidence="1" id="KW-0472">Membrane</keyword>
<protein>
    <recommendedName>
        <fullName evidence="4">DUF4328 domain-containing protein</fullName>
    </recommendedName>
</protein>
<feature type="transmembrane region" description="Helical" evidence="1">
    <location>
        <begin position="47"/>
        <end position="66"/>
    </location>
</feature>
<dbReference type="EMBL" id="JACVEL010000003">
    <property type="protein sequence ID" value="MBC9811982.1"/>
    <property type="molecule type" value="Genomic_DNA"/>
</dbReference>
<evidence type="ECO:0000313" key="3">
    <source>
        <dbReference type="Proteomes" id="UP000652681"/>
    </source>
</evidence>